<name>A0ABY5DEG1_9ACTN</name>
<dbReference type="Pfam" id="PF20441">
    <property type="entry name" value="TerL_nuclease"/>
    <property type="match status" value="1"/>
</dbReference>
<organism evidence="2 3">
    <name type="scientific">Nocardiopsis exhalans</name>
    <dbReference type="NCBI Taxonomy" id="163604"/>
    <lineage>
        <taxon>Bacteria</taxon>
        <taxon>Bacillati</taxon>
        <taxon>Actinomycetota</taxon>
        <taxon>Actinomycetes</taxon>
        <taxon>Streptosporangiales</taxon>
        <taxon>Nocardiopsidaceae</taxon>
        <taxon>Nocardiopsis</taxon>
    </lineage>
</organism>
<dbReference type="InterPro" id="IPR046462">
    <property type="entry name" value="TerL_nuclease"/>
</dbReference>
<proteinExistence type="predicted"/>
<reference evidence="2" key="1">
    <citation type="submission" date="2022-06" db="EMBL/GenBank/DDBJ databases">
        <authorList>
            <person name="Ping M."/>
        </authorList>
    </citation>
    <scope>NUCLEOTIDE SEQUENCE</scope>
    <source>
        <strain evidence="2">JCM11759T</strain>
    </source>
</reference>
<accession>A0ABY5DEG1</accession>
<gene>
    <name evidence="2" type="ORF">NE857_09210</name>
</gene>
<feature type="domain" description="Terminase large subunit-like endonuclease" evidence="1">
    <location>
        <begin position="383"/>
        <end position="497"/>
    </location>
</feature>
<dbReference type="RefSeq" id="WP_254420598.1">
    <property type="nucleotide sequence ID" value="NZ_BAAAJB010000058.1"/>
</dbReference>
<sequence>MVIDWITEMLAAPDRAHYQPFQLYPEQEEFVLQFYELDPRTGRRRYRRAVLCRPRGWGKSPLLAAISIVEALAPVYPDGWDAEGQPVGKPWSEVRTPLVQIAAVSEAQTKNTWSPLLEMLQGPVLDAYPGLEPLEGFVNLPRAGRIEPITSSARTIKGNRPIFAVLDQSEEWVKSNRGTKLAETIRINAAKTGGTTLESPNAYTPGEGSVAEMSARDWNRILEGKALDTGMFYDTREAPPDTNLYDRDELRQALAYVYGDSADVNGGHVDLDVLVSTIMDSSTDPQTARADFLNQVTHAQTSYLSQPEWGACKRDDRALADGDMVALGFDGAIRNDSTALVACRLSDGHTELLGLWEKPEGPAGEDWAVPGAEVNATVTEAFRRFNVAAMYCDPAHWQDYVDRWAAAYGDQVHVRATADRPFHWWTNRHRLMVAAVSRFEEAVRQHEVSHNGDLALTRHVLNARRRVLGQSGISVAKEFAGSSNKIDALVATILAYTARMDCIARGVNNTPTAMGGWSF</sequence>
<dbReference type="Gene3D" id="3.40.50.300">
    <property type="entry name" value="P-loop containing nucleotide triphosphate hydrolases"/>
    <property type="match status" value="1"/>
</dbReference>
<dbReference type="EMBL" id="CP099837">
    <property type="protein sequence ID" value="USY21759.1"/>
    <property type="molecule type" value="Genomic_DNA"/>
</dbReference>
<evidence type="ECO:0000259" key="1">
    <source>
        <dbReference type="Pfam" id="PF20441"/>
    </source>
</evidence>
<evidence type="ECO:0000313" key="2">
    <source>
        <dbReference type="EMBL" id="USY21759.1"/>
    </source>
</evidence>
<keyword evidence="3" id="KW-1185">Reference proteome</keyword>
<evidence type="ECO:0000313" key="3">
    <source>
        <dbReference type="Proteomes" id="UP001055940"/>
    </source>
</evidence>
<dbReference type="Proteomes" id="UP001055940">
    <property type="component" value="Chromosome"/>
</dbReference>
<dbReference type="InterPro" id="IPR027417">
    <property type="entry name" value="P-loop_NTPase"/>
</dbReference>
<protein>
    <submittedName>
        <fullName evidence="2">Phage terminase family protein</fullName>
    </submittedName>
</protein>